<dbReference type="Gene3D" id="3.30.1600.10">
    <property type="entry name" value="SIR2/SIRT2 'Small Domain"/>
    <property type="match status" value="1"/>
</dbReference>
<dbReference type="InterPro" id="IPR003000">
    <property type="entry name" value="Sirtuin"/>
</dbReference>
<feature type="domain" description="Deacetylase sirtuin-type" evidence="5">
    <location>
        <begin position="1"/>
        <end position="282"/>
    </location>
</feature>
<dbReference type="RefSeq" id="WP_106758090.1">
    <property type="nucleotide sequence ID" value="NZ_PXWF02000235.1"/>
</dbReference>
<dbReference type="EMBL" id="PXWF02000235">
    <property type="protein sequence ID" value="PWF47671.1"/>
    <property type="molecule type" value="Genomic_DNA"/>
</dbReference>
<comment type="caution">
    <text evidence="6">The sequence shown here is derived from an EMBL/GenBank/DDBJ whole genome shotgun (WGS) entry which is preliminary data.</text>
</comment>
<proteinExistence type="predicted"/>
<dbReference type="EC" id="2.3.1.286" evidence="1"/>
<evidence type="ECO:0000256" key="3">
    <source>
        <dbReference type="ARBA" id="ARBA00023027"/>
    </source>
</evidence>
<dbReference type="SUPFAM" id="SSF52467">
    <property type="entry name" value="DHS-like NAD/FAD-binding domain"/>
    <property type="match status" value="1"/>
</dbReference>
<dbReference type="InterPro" id="IPR026591">
    <property type="entry name" value="Sirtuin_cat_small_dom_sf"/>
</dbReference>
<gene>
    <name evidence="6" type="ORF">C7C56_014500</name>
</gene>
<dbReference type="GO" id="GO:0070403">
    <property type="term" value="F:NAD+ binding"/>
    <property type="evidence" value="ECO:0007669"/>
    <property type="project" value="InterPro"/>
</dbReference>
<dbReference type="GO" id="GO:0017136">
    <property type="term" value="F:histone deacetylase activity, NAD-dependent"/>
    <property type="evidence" value="ECO:0007669"/>
    <property type="project" value="TreeGrafter"/>
</dbReference>
<keyword evidence="3" id="KW-0520">NAD</keyword>
<evidence type="ECO:0000256" key="1">
    <source>
        <dbReference type="ARBA" id="ARBA00012928"/>
    </source>
</evidence>
<protein>
    <recommendedName>
        <fullName evidence="1">protein acetyllysine N-acetyltransferase</fullName>
        <ecNumber evidence="1">2.3.1.286</ecNumber>
    </recommendedName>
</protein>
<evidence type="ECO:0000259" key="5">
    <source>
        <dbReference type="PROSITE" id="PS50305"/>
    </source>
</evidence>
<dbReference type="AlphaFoldDB" id="A0A2U2HJE1"/>
<dbReference type="Pfam" id="PF02146">
    <property type="entry name" value="SIR2"/>
    <property type="match status" value="1"/>
</dbReference>
<dbReference type="PROSITE" id="PS50305">
    <property type="entry name" value="SIRTUIN"/>
    <property type="match status" value="1"/>
</dbReference>
<dbReference type="InterPro" id="IPR050134">
    <property type="entry name" value="NAD-dep_sirtuin_deacylases"/>
</dbReference>
<name>A0A2U2HJE1_9BURK</name>
<evidence type="ECO:0000256" key="2">
    <source>
        <dbReference type="ARBA" id="ARBA00022679"/>
    </source>
</evidence>
<dbReference type="PANTHER" id="PTHR11085:SF10">
    <property type="entry name" value="NAD-DEPENDENT PROTEIN DEACYLASE SIRTUIN-5, MITOCHONDRIAL-RELATED"/>
    <property type="match status" value="1"/>
</dbReference>
<dbReference type="Gene3D" id="3.40.50.1220">
    <property type="entry name" value="TPP-binding domain"/>
    <property type="match status" value="1"/>
</dbReference>
<evidence type="ECO:0000313" key="6">
    <source>
        <dbReference type="EMBL" id="PWF47671.1"/>
    </source>
</evidence>
<dbReference type="NCBIfam" id="NF003738">
    <property type="entry name" value="PRK05333.1"/>
    <property type="match status" value="1"/>
</dbReference>
<dbReference type="InterPro" id="IPR026590">
    <property type="entry name" value="Ssirtuin_cat_dom"/>
</dbReference>
<reference evidence="6 7" key="1">
    <citation type="submission" date="2018-04" db="EMBL/GenBank/DDBJ databases">
        <title>Massilia violaceinigra sp. nov., a novel purple-pigmented bacterium isolated from Tianshan glacier, Xinjiang, China.</title>
        <authorList>
            <person name="Wang H."/>
        </authorList>
    </citation>
    <scope>NUCLEOTIDE SEQUENCE [LARGE SCALE GENOMIC DNA]</scope>
    <source>
        <strain evidence="6 7">B448-2</strain>
    </source>
</reference>
<keyword evidence="7" id="KW-1185">Reference proteome</keyword>
<evidence type="ECO:0000313" key="7">
    <source>
        <dbReference type="Proteomes" id="UP000241421"/>
    </source>
</evidence>
<dbReference type="PANTHER" id="PTHR11085">
    <property type="entry name" value="NAD-DEPENDENT PROTEIN DEACYLASE SIRTUIN-5, MITOCHONDRIAL-RELATED"/>
    <property type="match status" value="1"/>
</dbReference>
<accession>A0A2U2HJE1</accession>
<evidence type="ECO:0000256" key="4">
    <source>
        <dbReference type="PROSITE-ProRule" id="PRU00236"/>
    </source>
</evidence>
<dbReference type="InterPro" id="IPR029035">
    <property type="entry name" value="DHS-like_NAD/FAD-binding_dom"/>
</dbReference>
<dbReference type="Proteomes" id="UP000241421">
    <property type="component" value="Unassembled WGS sequence"/>
</dbReference>
<organism evidence="6 7">
    <name type="scientific">Massilia glaciei</name>
    <dbReference type="NCBI Taxonomy" id="1524097"/>
    <lineage>
        <taxon>Bacteria</taxon>
        <taxon>Pseudomonadati</taxon>
        <taxon>Pseudomonadota</taxon>
        <taxon>Betaproteobacteria</taxon>
        <taxon>Burkholderiales</taxon>
        <taxon>Oxalobacteraceae</taxon>
        <taxon>Telluria group</taxon>
        <taxon>Massilia</taxon>
    </lineage>
</organism>
<sequence>MLDRSDGIDGVQRLAAFLGRHRQVLVLTGAGLSTASGIPDYRDRDGARRGAAPIQGPDFRRHAAVRKRYWARSMVGWPLLEQARPNAGHHALAELESDGAIASLITQNVDGLHQRAGSVSLTELHGNIHAVVCLDCHAQFPRAFVQTQLERANPAPAGTGALPAPDGDAQLEPGALDDFNVPDCIYCAGTLKPDVVFFGDGVPADRTARALAQIERADALLVVGSSLAVFSGFRFCRMAAASGKPIAAVNLGWTRADDLLELKLAAGAEDVLPMLARVMRAH</sequence>
<keyword evidence="2" id="KW-0808">Transferase</keyword>
<dbReference type="OrthoDB" id="9800582at2"/>
<comment type="caution">
    <text evidence="4">Lacks conserved residue(s) required for the propagation of feature annotation.</text>
</comment>